<name>A0A1J1HFN8_9DIPT</name>
<reference evidence="1 2" key="1">
    <citation type="submission" date="2015-04" db="EMBL/GenBank/DDBJ databases">
        <authorList>
            <person name="Syromyatnikov M.Y."/>
            <person name="Popov V.N."/>
        </authorList>
    </citation>
    <scope>NUCLEOTIDE SEQUENCE [LARGE SCALE GENOMIC DNA]</scope>
</reference>
<dbReference type="Proteomes" id="UP000183832">
    <property type="component" value="Unassembled WGS sequence"/>
</dbReference>
<accession>A0A1J1HFN8</accession>
<keyword evidence="2" id="KW-1185">Reference proteome</keyword>
<gene>
    <name evidence="1" type="ORF">CLUMA_CG000503</name>
</gene>
<protein>
    <submittedName>
        <fullName evidence="1">CLUMA_CG000503, isoform A</fullName>
    </submittedName>
</protein>
<evidence type="ECO:0000313" key="2">
    <source>
        <dbReference type="Proteomes" id="UP000183832"/>
    </source>
</evidence>
<dbReference type="AlphaFoldDB" id="A0A1J1HFN8"/>
<organism evidence="1 2">
    <name type="scientific">Clunio marinus</name>
    <dbReference type="NCBI Taxonomy" id="568069"/>
    <lineage>
        <taxon>Eukaryota</taxon>
        <taxon>Metazoa</taxon>
        <taxon>Ecdysozoa</taxon>
        <taxon>Arthropoda</taxon>
        <taxon>Hexapoda</taxon>
        <taxon>Insecta</taxon>
        <taxon>Pterygota</taxon>
        <taxon>Neoptera</taxon>
        <taxon>Endopterygota</taxon>
        <taxon>Diptera</taxon>
        <taxon>Nematocera</taxon>
        <taxon>Chironomoidea</taxon>
        <taxon>Chironomidae</taxon>
        <taxon>Clunio</taxon>
    </lineage>
</organism>
<proteinExistence type="predicted"/>
<evidence type="ECO:0000313" key="1">
    <source>
        <dbReference type="EMBL" id="CRK86667.1"/>
    </source>
</evidence>
<sequence>MKTLPPGKHMKRKRYTLVQLWTIKLSTRTFKRNDYHLYSYDKGRGRKSHLERIPKETRKSRTVFLQMCFVFQGFEKEKECCRSPKELNLMNRSKRVSVLIESSNENPITPTPPVQRHKKVETLLDKNEDELNINTN</sequence>
<dbReference type="EMBL" id="CVRI01000002">
    <property type="protein sequence ID" value="CRK86667.1"/>
    <property type="molecule type" value="Genomic_DNA"/>
</dbReference>